<evidence type="ECO:0000313" key="3">
    <source>
        <dbReference type="EMBL" id="PWI74918.1"/>
    </source>
</evidence>
<feature type="compositionally biased region" description="Basic and acidic residues" evidence="1">
    <location>
        <begin position="1"/>
        <end position="30"/>
    </location>
</feature>
<dbReference type="Proteomes" id="UP001287286">
    <property type="component" value="Unassembled WGS sequence"/>
</dbReference>
<organism evidence="3 4">
    <name type="scientific">Purpureocillium lilacinum</name>
    <name type="common">Paecilomyces lilacinus</name>
    <dbReference type="NCBI Taxonomy" id="33203"/>
    <lineage>
        <taxon>Eukaryota</taxon>
        <taxon>Fungi</taxon>
        <taxon>Dikarya</taxon>
        <taxon>Ascomycota</taxon>
        <taxon>Pezizomycotina</taxon>
        <taxon>Sordariomycetes</taxon>
        <taxon>Hypocreomycetidae</taxon>
        <taxon>Hypocreales</taxon>
        <taxon>Ophiocordycipitaceae</taxon>
        <taxon>Purpureocillium</taxon>
    </lineage>
</organism>
<accession>A0A2U3EK80</accession>
<proteinExistence type="predicted"/>
<reference evidence="2 5" key="4">
    <citation type="journal article" date="2024" name="Microbiol. Resour. Announc.">
        <title>Genome annotations for the ascomycete fungi Trichoderma harzianum, Trichoderma aggressivum, and Purpureocillium lilacinum.</title>
        <authorList>
            <person name="Beijen E.P.W."/>
            <person name="Ohm R.A."/>
        </authorList>
    </citation>
    <scope>NUCLEOTIDE SEQUENCE [LARGE SCALE GENOMIC DNA]</scope>
    <source>
        <strain evidence="2 5">CBS 150709</strain>
    </source>
</reference>
<dbReference type="Proteomes" id="UP000245956">
    <property type="component" value="Unassembled WGS sequence"/>
</dbReference>
<dbReference type="AlphaFoldDB" id="A0A2U3EK80"/>
<protein>
    <submittedName>
        <fullName evidence="3">Uncharacterized protein</fullName>
    </submittedName>
</protein>
<evidence type="ECO:0000313" key="2">
    <source>
        <dbReference type="EMBL" id="KAK4092601.1"/>
    </source>
</evidence>
<evidence type="ECO:0000313" key="4">
    <source>
        <dbReference type="Proteomes" id="UP000245956"/>
    </source>
</evidence>
<reference evidence="3 4" key="2">
    <citation type="journal article" date="2016" name="Front. Microbiol.">
        <title>Genome and transcriptome sequences reveal the specific parasitism of the nematophagous Purpureocillium lilacinum 36-1.</title>
        <authorList>
            <person name="Xie J."/>
            <person name="Li S."/>
            <person name="Mo C."/>
            <person name="Xiao X."/>
            <person name="Peng D."/>
            <person name="Wang G."/>
            <person name="Xiao Y."/>
        </authorList>
    </citation>
    <scope>NUCLEOTIDE SEQUENCE [LARGE SCALE GENOMIC DNA]</scope>
    <source>
        <strain evidence="3 4">36-1</strain>
    </source>
</reference>
<feature type="region of interest" description="Disordered" evidence="1">
    <location>
        <begin position="1"/>
        <end position="37"/>
    </location>
</feature>
<name>A0A2U3EK80_PURLI</name>
<dbReference type="EMBL" id="LCWV01000003">
    <property type="protein sequence ID" value="PWI74918.1"/>
    <property type="molecule type" value="Genomic_DNA"/>
</dbReference>
<reference evidence="3" key="1">
    <citation type="submission" date="2015-05" db="EMBL/GenBank/DDBJ databases">
        <authorList>
            <person name="Wang D.B."/>
            <person name="Wang M."/>
        </authorList>
    </citation>
    <scope>NUCLEOTIDE SEQUENCE</scope>
    <source>
        <strain evidence="3">36-1</strain>
    </source>
</reference>
<comment type="caution">
    <text evidence="3">The sequence shown here is derived from an EMBL/GenBank/DDBJ whole genome shotgun (WGS) entry which is preliminary data.</text>
</comment>
<sequence>MSWSREPEPGGEGEEKGQDMAGASEEREGWMDGWTDGIKPAKVAQPMGGLPMGPRPALARRCRSCLVGGGEGEPDEGRAPGQARTGRMVWLRLVRQRGRRKAARAWRAMEQITNKLMERQNLKRGDRGAVQNPGGPAHPRGRRGLGVRRHLRRLMPGQSPHVRSWWSSPPPVLACFCSPSPAICIRAVAWLPVVVRQQRGPLSVGCARYQILVCLCVLGRAGHPRPQTLVARFDVVRVLADGGLPSWNGGPLIHSLRRVAAAMWATNAGRGQHTRPGGRAGAPQAPKPSLFVGGTSDVSIALSATSKARPPMPLFAAGFGDATADETRPRMSLPRRTWPGGLHRQVVRQVVTYCIPSMLAHALVVARVIDLNTREGLHIDRLDLGYRWQGRARIGPQHGELDQQSWSVLEWRLRQSLVLLGLRLQLVASGDGGPEFAWAASDEVFAKGPSRLRLRKMSADRGCPGASPCRAMAGVALGPLCPAPPKVCQDGRGRSSMACHWMLRIARLVLAAPRAGATGEADIWLALMEPLLGGRLHQATDPASLPARGIASHHGPGTARVALRPNPVVTGRRTLSVGAVHRLDDGTDGNERGRLVHAYDRSESTNTRFFWLAGSVLAA</sequence>
<gene>
    <name evidence="3" type="ORF">PCL_08232</name>
    <name evidence="2" type="ORF">Purlil1_3222</name>
</gene>
<keyword evidence="5" id="KW-1185">Reference proteome</keyword>
<dbReference type="EMBL" id="JAWRVI010000008">
    <property type="protein sequence ID" value="KAK4092601.1"/>
    <property type="molecule type" value="Genomic_DNA"/>
</dbReference>
<reference evidence="2" key="3">
    <citation type="submission" date="2023-11" db="EMBL/GenBank/DDBJ databases">
        <authorList>
            <person name="Beijen E."/>
            <person name="Ohm R.A."/>
        </authorList>
    </citation>
    <scope>NUCLEOTIDE SEQUENCE</scope>
    <source>
        <strain evidence="2">CBS 150709</strain>
    </source>
</reference>
<evidence type="ECO:0000256" key="1">
    <source>
        <dbReference type="SAM" id="MobiDB-lite"/>
    </source>
</evidence>
<evidence type="ECO:0000313" key="5">
    <source>
        <dbReference type="Proteomes" id="UP001287286"/>
    </source>
</evidence>